<sequence>MSGATRWAPRPLPTWKTPSTSRCSLRAAPTPSPDHLPAHNRRFMSWEDAWQQGRTGWDAGQSSPLLQHLVASGELRGRHALVPGCGAGYDVVTLAESFEVATGQDLAPTARARFEEVRAQAGISPERALYLTGDFFHDDPGAPFDLVWDYTFLCAIDPSLRPRWAARMAEIIAPGGILAALIFPVLQDHPEREAERMAQGPPFPLRPADVEALIATDFTTRRLEPVPARLSHPGREGLEWLGLFVRR</sequence>
<proteinExistence type="predicted"/>
<accession>A0A328CBQ6</accession>
<dbReference type="CDD" id="cd02440">
    <property type="entry name" value="AdoMet_MTases"/>
    <property type="match status" value="1"/>
</dbReference>
<reference evidence="6 7" key="1">
    <citation type="submission" date="2018-05" db="EMBL/GenBank/DDBJ databases">
        <title>Lujinxingia marina gen. nov. sp. nov., a new facultative anaerobic member of the class Deltaproteobacteria, and proposal of Lujinxingaceae fam. nov.</title>
        <authorList>
            <person name="Li C.-M."/>
        </authorList>
    </citation>
    <scope>NUCLEOTIDE SEQUENCE [LARGE SCALE GENOMIC DNA]</scope>
    <source>
        <strain evidence="6 7">B210</strain>
    </source>
</reference>
<evidence type="ECO:0000256" key="3">
    <source>
        <dbReference type="ARBA" id="ARBA00022679"/>
    </source>
</evidence>
<dbReference type="AlphaFoldDB" id="A0A328CBQ6"/>
<evidence type="ECO:0000256" key="5">
    <source>
        <dbReference type="SAM" id="MobiDB-lite"/>
    </source>
</evidence>
<dbReference type="InterPro" id="IPR029063">
    <property type="entry name" value="SAM-dependent_MTases_sf"/>
</dbReference>
<name>A0A328CBQ6_9DELT</name>
<dbReference type="GO" id="GO:0008757">
    <property type="term" value="F:S-adenosylmethionine-dependent methyltransferase activity"/>
    <property type="evidence" value="ECO:0007669"/>
    <property type="project" value="InterPro"/>
</dbReference>
<dbReference type="GO" id="GO:0032259">
    <property type="term" value="P:methylation"/>
    <property type="evidence" value="ECO:0007669"/>
    <property type="project" value="UniProtKB-KW"/>
</dbReference>
<dbReference type="PANTHER" id="PTHR32183:SF11">
    <property type="entry name" value="THIOL METHYLTRANSFERASE 2-RELATED"/>
    <property type="match status" value="1"/>
</dbReference>
<keyword evidence="1" id="KW-0597">Phosphoprotein</keyword>
<evidence type="ECO:0000256" key="2">
    <source>
        <dbReference type="ARBA" id="ARBA00022603"/>
    </source>
</evidence>
<dbReference type="Gene3D" id="3.40.50.150">
    <property type="entry name" value="Vaccinia Virus protein VP39"/>
    <property type="match status" value="1"/>
</dbReference>
<evidence type="ECO:0000256" key="4">
    <source>
        <dbReference type="ARBA" id="ARBA00022691"/>
    </source>
</evidence>
<dbReference type="InterPro" id="IPR008854">
    <property type="entry name" value="TPMT"/>
</dbReference>
<evidence type="ECO:0008006" key="8">
    <source>
        <dbReference type="Google" id="ProtNLM"/>
    </source>
</evidence>
<feature type="region of interest" description="Disordered" evidence="5">
    <location>
        <begin position="1"/>
        <end position="38"/>
    </location>
</feature>
<dbReference type="PANTHER" id="PTHR32183">
    <property type="match status" value="1"/>
</dbReference>
<evidence type="ECO:0000256" key="1">
    <source>
        <dbReference type="ARBA" id="ARBA00022553"/>
    </source>
</evidence>
<keyword evidence="2" id="KW-0489">Methyltransferase</keyword>
<dbReference type="EMBL" id="QHKO01000001">
    <property type="protein sequence ID" value="RAL25314.1"/>
    <property type="molecule type" value="Genomic_DNA"/>
</dbReference>
<keyword evidence="7" id="KW-1185">Reference proteome</keyword>
<dbReference type="PROSITE" id="PS51585">
    <property type="entry name" value="SAM_MT_TPMT"/>
    <property type="match status" value="1"/>
</dbReference>
<organism evidence="6 7">
    <name type="scientific">Lujinxingia litoralis</name>
    <dbReference type="NCBI Taxonomy" id="2211119"/>
    <lineage>
        <taxon>Bacteria</taxon>
        <taxon>Deltaproteobacteria</taxon>
        <taxon>Bradymonadales</taxon>
        <taxon>Lujinxingiaceae</taxon>
        <taxon>Lujinxingia</taxon>
    </lineage>
</organism>
<protein>
    <recommendedName>
        <fullName evidence="8">Thiopurine S-methyltransferase</fullName>
    </recommendedName>
</protein>
<dbReference type="SUPFAM" id="SSF53335">
    <property type="entry name" value="S-adenosyl-L-methionine-dependent methyltransferases"/>
    <property type="match status" value="1"/>
</dbReference>
<dbReference type="Proteomes" id="UP000249169">
    <property type="component" value="Unassembled WGS sequence"/>
</dbReference>
<keyword evidence="3" id="KW-0808">Transferase</keyword>
<keyword evidence="4" id="KW-0949">S-adenosyl-L-methionine</keyword>
<gene>
    <name evidence="6" type="ORF">DL240_03635</name>
</gene>
<comment type="caution">
    <text evidence="6">The sequence shown here is derived from an EMBL/GenBank/DDBJ whole genome shotgun (WGS) entry which is preliminary data.</text>
</comment>
<dbReference type="Pfam" id="PF05724">
    <property type="entry name" value="TPMT"/>
    <property type="match status" value="1"/>
</dbReference>
<evidence type="ECO:0000313" key="7">
    <source>
        <dbReference type="Proteomes" id="UP000249169"/>
    </source>
</evidence>
<evidence type="ECO:0000313" key="6">
    <source>
        <dbReference type="EMBL" id="RAL25314.1"/>
    </source>
</evidence>